<evidence type="ECO:0000313" key="2">
    <source>
        <dbReference type="Proteomes" id="UP001469553"/>
    </source>
</evidence>
<dbReference type="Proteomes" id="UP001469553">
    <property type="component" value="Unassembled WGS sequence"/>
</dbReference>
<accession>A0ABV0YV21</accession>
<gene>
    <name evidence="1" type="ORF">AMECASPLE_035894</name>
</gene>
<comment type="caution">
    <text evidence="1">The sequence shown here is derived from an EMBL/GenBank/DDBJ whole genome shotgun (WGS) entry which is preliminary data.</text>
</comment>
<proteinExistence type="predicted"/>
<sequence>MAWKSRTRSLQVFDTELSADTVEWCPLSSSHDILACGTYQLHKANITSLFNVAAHASGEVDANYLLNPSTAGVILFGDRTVSSSQLIKEHLKLHQVG</sequence>
<protein>
    <submittedName>
        <fullName evidence="1">Uncharacterized protein</fullName>
    </submittedName>
</protein>
<name>A0ABV0YV21_9TELE</name>
<dbReference type="EMBL" id="JAHRIP010043117">
    <property type="protein sequence ID" value="MEQ2297561.1"/>
    <property type="molecule type" value="Genomic_DNA"/>
</dbReference>
<keyword evidence="2" id="KW-1185">Reference proteome</keyword>
<reference evidence="1 2" key="1">
    <citation type="submission" date="2021-06" db="EMBL/GenBank/DDBJ databases">
        <authorList>
            <person name="Palmer J.M."/>
        </authorList>
    </citation>
    <scope>NUCLEOTIDE SEQUENCE [LARGE SCALE GENOMIC DNA]</scope>
    <source>
        <strain evidence="1 2">AS_MEX2019</strain>
        <tissue evidence="1">Muscle</tissue>
    </source>
</reference>
<evidence type="ECO:0000313" key="1">
    <source>
        <dbReference type="EMBL" id="MEQ2297561.1"/>
    </source>
</evidence>
<organism evidence="1 2">
    <name type="scientific">Ameca splendens</name>
    <dbReference type="NCBI Taxonomy" id="208324"/>
    <lineage>
        <taxon>Eukaryota</taxon>
        <taxon>Metazoa</taxon>
        <taxon>Chordata</taxon>
        <taxon>Craniata</taxon>
        <taxon>Vertebrata</taxon>
        <taxon>Euteleostomi</taxon>
        <taxon>Actinopterygii</taxon>
        <taxon>Neopterygii</taxon>
        <taxon>Teleostei</taxon>
        <taxon>Neoteleostei</taxon>
        <taxon>Acanthomorphata</taxon>
        <taxon>Ovalentaria</taxon>
        <taxon>Atherinomorphae</taxon>
        <taxon>Cyprinodontiformes</taxon>
        <taxon>Goodeidae</taxon>
        <taxon>Ameca</taxon>
    </lineage>
</organism>